<keyword evidence="1" id="KW-0472">Membrane</keyword>
<evidence type="ECO:0000256" key="1">
    <source>
        <dbReference type="SAM" id="Phobius"/>
    </source>
</evidence>
<keyword evidence="3" id="KW-1185">Reference proteome</keyword>
<proteinExistence type="predicted"/>
<dbReference type="InterPro" id="IPR007404">
    <property type="entry name" value="YdjM-like"/>
</dbReference>
<dbReference type="Proteomes" id="UP000242175">
    <property type="component" value="Chromosome small"/>
</dbReference>
<reference evidence="2 3" key="1">
    <citation type="journal article" date="2016" name="Int. J. Syst. Evol. Microbiol.">
        <title>Paraphotobacterium marinum gen. nov., sp. nov., a member of the family Vibrionaceae, isolated from surface seawater.</title>
        <authorList>
            <person name="Huang Z."/>
            <person name="Dong C."/>
            <person name="Shao Z."/>
        </authorList>
    </citation>
    <scope>NUCLEOTIDE SEQUENCE [LARGE SCALE GENOMIC DNA]</scope>
    <source>
        <strain evidence="2 3">NSCS20N07D</strain>
    </source>
</reference>
<sequence>MANFQTHFSGAAIAGVLSSSLFLSANVVSIHYFLACLCLTIIGGIFPDIDSDHSESIKIIFTLLALFFSTFSLIFVTNHASLLICIISFFSTYLVIRYGLINAFRHLTSHRGLFHSIPMSLLISILIYMLSHWGLKFSSLSSLVFGFSFLIGYITHLGLDEFYSVNFSNVKLKKSFGSALTIFSLNNIIGYSLLYIILFSLIFINPIIISNAILIKNLILKMHIL</sequence>
<gene>
    <name evidence="2" type="ORF">CF386_10335</name>
</gene>
<keyword evidence="1" id="KW-1133">Transmembrane helix</keyword>
<feature type="transmembrane region" description="Helical" evidence="1">
    <location>
        <begin position="81"/>
        <end position="100"/>
    </location>
</feature>
<dbReference type="AlphaFoldDB" id="A0A220VGA1"/>
<feature type="transmembrane region" description="Helical" evidence="1">
    <location>
        <begin position="137"/>
        <end position="155"/>
    </location>
</feature>
<protein>
    <recommendedName>
        <fullName evidence="4">Metal-dependent hydrolase</fullName>
    </recommendedName>
</protein>
<dbReference type="RefSeq" id="WP_089074356.1">
    <property type="nucleotide sequence ID" value="NZ_CBCSAM010000004.1"/>
</dbReference>
<accession>A0A220VGA1</accession>
<feature type="transmembrane region" description="Helical" evidence="1">
    <location>
        <begin position="20"/>
        <end position="45"/>
    </location>
</feature>
<evidence type="ECO:0000313" key="2">
    <source>
        <dbReference type="EMBL" id="ASK79448.1"/>
    </source>
</evidence>
<feature type="transmembrane region" description="Helical" evidence="1">
    <location>
        <begin position="203"/>
        <end position="220"/>
    </location>
</feature>
<dbReference type="EMBL" id="CP022356">
    <property type="protein sequence ID" value="ASK79448.1"/>
    <property type="molecule type" value="Genomic_DNA"/>
</dbReference>
<dbReference type="KEGG" id="pmai:CF386_10335"/>
<dbReference type="Pfam" id="PF04307">
    <property type="entry name" value="YdjM"/>
    <property type="match status" value="1"/>
</dbReference>
<feature type="transmembrane region" description="Helical" evidence="1">
    <location>
        <begin position="112"/>
        <end position="131"/>
    </location>
</feature>
<keyword evidence="1" id="KW-0812">Transmembrane</keyword>
<dbReference type="OrthoDB" id="5295350at2"/>
<organism evidence="2 3">
    <name type="scientific">Paraphotobacterium marinum</name>
    <dbReference type="NCBI Taxonomy" id="1755811"/>
    <lineage>
        <taxon>Bacteria</taxon>
        <taxon>Pseudomonadati</taxon>
        <taxon>Pseudomonadota</taxon>
        <taxon>Gammaproteobacteria</taxon>
        <taxon>Vibrionales</taxon>
        <taxon>Vibrionaceae</taxon>
        <taxon>Paraphotobacterium</taxon>
    </lineage>
</organism>
<feature type="transmembrane region" description="Helical" evidence="1">
    <location>
        <begin position="57"/>
        <end position="75"/>
    </location>
</feature>
<evidence type="ECO:0000313" key="3">
    <source>
        <dbReference type="Proteomes" id="UP000242175"/>
    </source>
</evidence>
<name>A0A220VGA1_9GAMM</name>
<evidence type="ECO:0008006" key="4">
    <source>
        <dbReference type="Google" id="ProtNLM"/>
    </source>
</evidence>